<evidence type="ECO:0000313" key="2">
    <source>
        <dbReference type="EMBL" id="MDI5935358.1"/>
    </source>
</evidence>
<evidence type="ECO:0000256" key="1">
    <source>
        <dbReference type="SAM" id="Phobius"/>
    </source>
</evidence>
<sequence length="51" mass="5611">MNVRTFALALLLLGLVLVVVGWLTTNPVAFVGLTLIVLGVILLWTRRQHAK</sequence>
<keyword evidence="1" id="KW-0812">Transmembrane</keyword>
<name>A0ABT6VQU7_9GAMM</name>
<proteinExistence type="predicted"/>
<keyword evidence="1" id="KW-0472">Membrane</keyword>
<organism evidence="2 3">
    <name type="scientific">Halomonas kalidii</name>
    <dbReference type="NCBI Taxonomy" id="3043293"/>
    <lineage>
        <taxon>Bacteria</taxon>
        <taxon>Pseudomonadati</taxon>
        <taxon>Pseudomonadota</taxon>
        <taxon>Gammaproteobacteria</taxon>
        <taxon>Oceanospirillales</taxon>
        <taxon>Halomonadaceae</taxon>
        <taxon>Halomonas</taxon>
    </lineage>
</organism>
<reference evidence="2 3" key="1">
    <citation type="submission" date="2023-04" db="EMBL/GenBank/DDBJ databases">
        <title>Halomonas strains isolated from rhizosphere soil.</title>
        <authorList>
            <person name="Xu L."/>
            <person name="Sun J.-Q."/>
        </authorList>
    </citation>
    <scope>NUCLEOTIDE SEQUENCE [LARGE SCALE GENOMIC DNA]</scope>
    <source>
        <strain evidence="2 3">LN1S58</strain>
    </source>
</reference>
<comment type="caution">
    <text evidence="2">The sequence shown here is derived from an EMBL/GenBank/DDBJ whole genome shotgun (WGS) entry which is preliminary data.</text>
</comment>
<accession>A0ABT6VQU7</accession>
<protein>
    <recommendedName>
        <fullName evidence="4">LPXTG cell wall anchor domain-containing protein</fullName>
    </recommendedName>
</protein>
<feature type="transmembrane region" description="Helical" evidence="1">
    <location>
        <begin position="28"/>
        <end position="45"/>
    </location>
</feature>
<keyword evidence="1" id="KW-1133">Transmembrane helix</keyword>
<keyword evidence="3" id="KW-1185">Reference proteome</keyword>
<gene>
    <name evidence="2" type="ORF">QLQ84_16300</name>
</gene>
<evidence type="ECO:0000313" key="3">
    <source>
        <dbReference type="Proteomes" id="UP001244242"/>
    </source>
</evidence>
<dbReference type="EMBL" id="JASCQO010000043">
    <property type="protein sequence ID" value="MDI5935358.1"/>
    <property type="molecule type" value="Genomic_DNA"/>
</dbReference>
<evidence type="ECO:0008006" key="4">
    <source>
        <dbReference type="Google" id="ProtNLM"/>
    </source>
</evidence>
<dbReference type="RefSeq" id="WP_282722806.1">
    <property type="nucleotide sequence ID" value="NZ_JASCQO010000043.1"/>
</dbReference>
<dbReference type="Proteomes" id="UP001244242">
    <property type="component" value="Unassembled WGS sequence"/>
</dbReference>